<comment type="caution">
    <text evidence="1">The sequence shown here is derived from an EMBL/GenBank/DDBJ whole genome shotgun (WGS) entry which is preliminary data.</text>
</comment>
<organism evidence="1 2">
    <name type="scientific">Streptomyces antnestii</name>
    <dbReference type="NCBI Taxonomy" id="2494256"/>
    <lineage>
        <taxon>Bacteria</taxon>
        <taxon>Bacillati</taxon>
        <taxon>Actinomycetota</taxon>
        <taxon>Actinomycetes</taxon>
        <taxon>Kitasatosporales</taxon>
        <taxon>Streptomycetaceae</taxon>
        <taxon>Streptomyces</taxon>
    </lineage>
</organism>
<dbReference type="EMBL" id="RZYA01000014">
    <property type="protein sequence ID" value="RVU20946.1"/>
    <property type="molecule type" value="Genomic_DNA"/>
</dbReference>
<proteinExistence type="predicted"/>
<sequence>MIVRCVQIISPTSREVVSDHPGIRIGVEYPVLEVITTVRGVLLRIPERPDVTAGRDTPGLWDAAMFTVVDSRLPGCWVAELGDGQLTLAPKEWQRPGFWDDYFDDEPSACAEYQRLRAEILSQA</sequence>
<gene>
    <name evidence="1" type="ORF">EOT10_26845</name>
</gene>
<dbReference type="RefSeq" id="WP_127830900.1">
    <property type="nucleotide sequence ID" value="NZ_RZYA01000014.1"/>
</dbReference>
<dbReference type="Proteomes" id="UP000283128">
    <property type="component" value="Unassembled WGS sequence"/>
</dbReference>
<reference evidence="1 2" key="1">
    <citation type="submission" date="2019-01" db="EMBL/GenBank/DDBJ databases">
        <title>Genome sequences of Streptomyces and Rhizobium isolates collected from root and soil.</title>
        <authorList>
            <person name="Chhettri S."/>
            <person name="Sevigny J.L."/>
            <person name="Sen A."/>
            <person name="Ennis N."/>
            <person name="Tisa L."/>
        </authorList>
    </citation>
    <scope>NUCLEOTIDE SEQUENCE [LARGE SCALE GENOMIC DNA]</scope>
    <source>
        <strain evidence="1 2">San01</strain>
    </source>
</reference>
<name>A0A437PF83_9ACTN</name>
<accession>A0A437PF83</accession>
<dbReference type="AlphaFoldDB" id="A0A437PF83"/>
<evidence type="ECO:0000313" key="1">
    <source>
        <dbReference type="EMBL" id="RVU20946.1"/>
    </source>
</evidence>
<evidence type="ECO:0000313" key="2">
    <source>
        <dbReference type="Proteomes" id="UP000283128"/>
    </source>
</evidence>
<dbReference type="OrthoDB" id="4192092at2"/>
<keyword evidence="2" id="KW-1185">Reference proteome</keyword>
<protein>
    <submittedName>
        <fullName evidence="1">Uncharacterized protein</fullName>
    </submittedName>
</protein>